<evidence type="ECO:0000313" key="3">
    <source>
        <dbReference type="Proteomes" id="UP000248790"/>
    </source>
</evidence>
<organism evidence="2 3">
    <name type="scientific">Larkinella arboricola</name>
    <dbReference type="NCBI Taxonomy" id="643671"/>
    <lineage>
        <taxon>Bacteria</taxon>
        <taxon>Pseudomonadati</taxon>
        <taxon>Bacteroidota</taxon>
        <taxon>Cytophagia</taxon>
        <taxon>Cytophagales</taxon>
        <taxon>Spirosomataceae</taxon>
        <taxon>Larkinella</taxon>
    </lineage>
</organism>
<dbReference type="SUPFAM" id="SSF53448">
    <property type="entry name" value="Nucleotide-diphospho-sugar transferases"/>
    <property type="match status" value="1"/>
</dbReference>
<feature type="domain" description="Glycosyltransferase 2-like" evidence="1">
    <location>
        <begin position="4"/>
        <end position="144"/>
    </location>
</feature>
<evidence type="ECO:0000313" key="2">
    <source>
        <dbReference type="EMBL" id="RAK02559.1"/>
    </source>
</evidence>
<evidence type="ECO:0000259" key="1">
    <source>
        <dbReference type="Pfam" id="PF00535"/>
    </source>
</evidence>
<dbReference type="RefSeq" id="WP_111626748.1">
    <property type="nucleotide sequence ID" value="NZ_QLMC01000001.1"/>
</dbReference>
<proteinExistence type="predicted"/>
<sequence>MKASILINNYNYGKYIEKSILSALNQTYKNIEVIVYDDGSKDDSISRIKKYSKSIEIIANENYGKGHCWNQINAINQAFKKSSGDIIFLMDSDDCFFKDKVEKIVSIFEKSPNVIYVQHKFELVDEEDNILPYEKRPFFSDINVLNGIYFTKRLDFFFTQTSGQCFRRSFLQKILPLQEDELSLVCVDVRLTRLAAFEGDIISLQDKLTSYRIHTNNHSAALKNKEYYTEFEKQHITFFNNLAQSYNFPHFQKSSNIISYFRVLQLLLKSKMKTTQKWCFLKDWYKSYAHK</sequence>
<dbReference type="Proteomes" id="UP000248790">
    <property type="component" value="Unassembled WGS sequence"/>
</dbReference>
<dbReference type="InterPro" id="IPR001173">
    <property type="entry name" value="Glyco_trans_2-like"/>
</dbReference>
<dbReference type="EMBL" id="QLMC01000001">
    <property type="protein sequence ID" value="RAK02559.1"/>
    <property type="molecule type" value="Genomic_DNA"/>
</dbReference>
<name>A0A327X7C9_LARAB</name>
<dbReference type="OrthoDB" id="9815829at2"/>
<dbReference type="PANTHER" id="PTHR22916">
    <property type="entry name" value="GLYCOSYLTRANSFERASE"/>
    <property type="match status" value="1"/>
</dbReference>
<dbReference type="Gene3D" id="3.90.550.10">
    <property type="entry name" value="Spore Coat Polysaccharide Biosynthesis Protein SpsA, Chain A"/>
    <property type="match status" value="1"/>
</dbReference>
<dbReference type="GO" id="GO:0016758">
    <property type="term" value="F:hexosyltransferase activity"/>
    <property type="evidence" value="ECO:0007669"/>
    <property type="project" value="UniProtKB-ARBA"/>
</dbReference>
<gene>
    <name evidence="2" type="ORF">LX87_00679</name>
</gene>
<dbReference type="Pfam" id="PF00535">
    <property type="entry name" value="Glycos_transf_2"/>
    <property type="match status" value="1"/>
</dbReference>
<dbReference type="PANTHER" id="PTHR22916:SF3">
    <property type="entry name" value="UDP-GLCNAC:BETAGAL BETA-1,3-N-ACETYLGLUCOSAMINYLTRANSFERASE-LIKE PROTEIN 1"/>
    <property type="match status" value="1"/>
</dbReference>
<keyword evidence="3" id="KW-1185">Reference proteome</keyword>
<protein>
    <submittedName>
        <fullName evidence="2">Glycosyl transferase family 2</fullName>
    </submittedName>
</protein>
<comment type="caution">
    <text evidence="2">The sequence shown here is derived from an EMBL/GenBank/DDBJ whole genome shotgun (WGS) entry which is preliminary data.</text>
</comment>
<dbReference type="AlphaFoldDB" id="A0A327X7C9"/>
<accession>A0A327X7C9</accession>
<dbReference type="InterPro" id="IPR029044">
    <property type="entry name" value="Nucleotide-diphossugar_trans"/>
</dbReference>
<keyword evidence="2" id="KW-0808">Transferase</keyword>
<reference evidence="2 3" key="1">
    <citation type="submission" date="2018-06" db="EMBL/GenBank/DDBJ databases">
        <title>Genomic Encyclopedia of Archaeal and Bacterial Type Strains, Phase II (KMG-II): from individual species to whole genera.</title>
        <authorList>
            <person name="Goeker M."/>
        </authorList>
    </citation>
    <scope>NUCLEOTIDE SEQUENCE [LARGE SCALE GENOMIC DNA]</scope>
    <source>
        <strain evidence="2 3">DSM 21851</strain>
    </source>
</reference>